<organism evidence="2 3">
    <name type="scientific">Candidatus Sulfobium mesophilum</name>
    <dbReference type="NCBI Taxonomy" id="2016548"/>
    <lineage>
        <taxon>Bacteria</taxon>
        <taxon>Pseudomonadati</taxon>
        <taxon>Nitrospirota</taxon>
        <taxon>Nitrospiria</taxon>
        <taxon>Nitrospirales</taxon>
        <taxon>Nitrospiraceae</taxon>
        <taxon>Candidatus Sulfobium</taxon>
    </lineage>
</organism>
<dbReference type="Gene3D" id="3.30.700.10">
    <property type="entry name" value="Glycoprotein, Type 4 Pilin"/>
    <property type="match status" value="1"/>
</dbReference>
<dbReference type="Pfam" id="PF07963">
    <property type="entry name" value="N_methyl"/>
    <property type="match status" value="1"/>
</dbReference>
<dbReference type="EMBL" id="OUUY01000057">
    <property type="protein sequence ID" value="SPQ00031.1"/>
    <property type="molecule type" value="Genomic_DNA"/>
</dbReference>
<feature type="transmembrane region" description="Helical" evidence="1">
    <location>
        <begin position="12"/>
        <end position="34"/>
    </location>
</feature>
<reference evidence="3" key="1">
    <citation type="submission" date="2018-03" db="EMBL/GenBank/DDBJ databases">
        <authorList>
            <person name="Zecchin S."/>
        </authorList>
    </citation>
    <scope>NUCLEOTIDE SEQUENCE [LARGE SCALE GENOMIC DNA]</scope>
</reference>
<keyword evidence="1" id="KW-0812">Transmembrane</keyword>
<dbReference type="Proteomes" id="UP000245125">
    <property type="component" value="Unassembled WGS sequence"/>
</dbReference>
<dbReference type="NCBIfam" id="TIGR02532">
    <property type="entry name" value="IV_pilin_GFxxxE"/>
    <property type="match status" value="1"/>
</dbReference>
<name>A0A2U3QF23_9BACT</name>
<dbReference type="InterPro" id="IPR012902">
    <property type="entry name" value="N_methyl_site"/>
</dbReference>
<evidence type="ECO:0000313" key="3">
    <source>
        <dbReference type="Proteomes" id="UP000245125"/>
    </source>
</evidence>
<dbReference type="AlphaFoldDB" id="A0A2U3QF23"/>
<dbReference type="InterPro" id="IPR045584">
    <property type="entry name" value="Pilin-like"/>
</dbReference>
<proteinExistence type="predicted"/>
<evidence type="ECO:0000256" key="1">
    <source>
        <dbReference type="SAM" id="Phobius"/>
    </source>
</evidence>
<keyword evidence="1" id="KW-1133">Transmembrane helix</keyword>
<keyword evidence="1" id="KW-0472">Membrane</keyword>
<protein>
    <recommendedName>
        <fullName evidence="4">Prepilin-type N-terminal cleavage/methylation domain-containing protein</fullName>
    </recommendedName>
</protein>
<gene>
    <name evidence="2" type="ORF">NBG4_150032</name>
</gene>
<dbReference type="InterPro" id="IPR018247">
    <property type="entry name" value="EF_Hand_1_Ca_BS"/>
</dbReference>
<evidence type="ECO:0000313" key="2">
    <source>
        <dbReference type="EMBL" id="SPQ00031.1"/>
    </source>
</evidence>
<dbReference type="PROSITE" id="PS00018">
    <property type="entry name" value="EF_HAND_1"/>
    <property type="match status" value="1"/>
</dbReference>
<accession>A0A2U3QF23</accession>
<sequence>MKRINKQDGFTLIELLIVVAIIGILAAIAIPGYIGMQERARKGAVIRTATGSEAELQAWLHSAVKGLGGAVVAGLVEVDANGDGQVSANDYTIATGDVSNSMLGNWLTTGNLCSQYVSAKQRMAMETSPWDPLTSLWSAGAAFDPAANGNIDSTINAQAGSTSRIVCAHSSAGPYRIDLWAEDSKNGVLHKKSLFSD</sequence>
<keyword evidence="3" id="KW-1185">Reference proteome</keyword>
<dbReference type="SUPFAM" id="SSF54523">
    <property type="entry name" value="Pili subunits"/>
    <property type="match status" value="1"/>
</dbReference>
<evidence type="ECO:0008006" key="4">
    <source>
        <dbReference type="Google" id="ProtNLM"/>
    </source>
</evidence>